<reference evidence="1" key="1">
    <citation type="journal article" date="2007" name="J. Bacteriol.">
        <title>Comparative genome analysis of four magnetotactic bacteria reveals a complex set of group-specific genes implicated in magnetosome biomineralization and function.</title>
        <authorList>
            <person name="Richter M."/>
            <person name="Kube M."/>
            <person name="Bazylinski D.A."/>
            <person name="Lombardot T."/>
            <person name="Gloeckner F.O."/>
            <person name="Reinhardt R."/>
            <person name="Schueler D."/>
        </authorList>
    </citation>
    <scope>NUCLEOTIDE SEQUENCE</scope>
    <source>
        <strain evidence="1">MSR-1</strain>
    </source>
</reference>
<accession>A4U5I7</accession>
<evidence type="ECO:0000313" key="1">
    <source>
        <dbReference type="EMBL" id="CAM78144.1"/>
    </source>
</evidence>
<dbReference type="EMBL" id="CU459003">
    <property type="protein sequence ID" value="CAM78144.1"/>
    <property type="molecule type" value="Genomic_DNA"/>
</dbReference>
<gene>
    <name evidence="1" type="ORF">MGR_4212</name>
</gene>
<protein>
    <submittedName>
        <fullName evidence="1">Uncharacterized protein</fullName>
    </submittedName>
</protein>
<proteinExistence type="predicted"/>
<sequence>MEAISVRNIQIDFKVMDAAKAFTRPLGSYWRWIGRNPV</sequence>
<name>A4U5I7_9PROT</name>
<organism evidence="1">
    <name type="scientific">Magnetospirillum gryphiswaldense</name>
    <dbReference type="NCBI Taxonomy" id="55518"/>
    <lineage>
        <taxon>Bacteria</taxon>
        <taxon>Pseudomonadati</taxon>
        <taxon>Pseudomonadota</taxon>
        <taxon>Alphaproteobacteria</taxon>
        <taxon>Rhodospirillales</taxon>
        <taxon>Rhodospirillaceae</taxon>
        <taxon>Magnetospirillum</taxon>
    </lineage>
</organism>
<dbReference type="AlphaFoldDB" id="A4U5I7"/>